<dbReference type="RefSeq" id="WP_075699622.1">
    <property type="nucleotide sequence ID" value="NZ_CP074126.1"/>
</dbReference>
<evidence type="ECO:0000313" key="5">
    <source>
        <dbReference type="EMBL" id="QUS56571.1"/>
    </source>
</evidence>
<dbReference type="InterPro" id="IPR036388">
    <property type="entry name" value="WH-like_DNA-bd_sf"/>
</dbReference>
<evidence type="ECO:0000256" key="1">
    <source>
        <dbReference type="ARBA" id="ARBA00023015"/>
    </source>
</evidence>
<evidence type="ECO:0000256" key="2">
    <source>
        <dbReference type="ARBA" id="ARBA00023125"/>
    </source>
</evidence>
<dbReference type="Proteomes" id="UP000680706">
    <property type="component" value="Chromosome"/>
</dbReference>
<dbReference type="InterPro" id="IPR011711">
    <property type="entry name" value="GntR_C"/>
</dbReference>
<name>A0ABX8ASC6_9HYPH</name>
<keyword evidence="3" id="KW-0804">Transcription</keyword>
<dbReference type="CDD" id="cd07377">
    <property type="entry name" value="WHTH_GntR"/>
    <property type="match status" value="1"/>
</dbReference>
<dbReference type="PROSITE" id="PS50949">
    <property type="entry name" value="HTH_GNTR"/>
    <property type="match status" value="1"/>
</dbReference>
<evidence type="ECO:0000256" key="3">
    <source>
        <dbReference type="ARBA" id="ARBA00023163"/>
    </source>
</evidence>
<keyword evidence="2" id="KW-0238">DNA-binding</keyword>
<sequence>MELKRSIKRQSVPDALAADIRQRILSGEFQDGDQIRQEQIAEEYEVSRMPVREALRRLEAEGLVAFHAHRGAIVTELSLDEIAEMYDLRELIEVETLRVAIPAMTETHLAAAREILNNLESAYESKDVAAWGALNTQYHVALCASSGRKQSLAFIKQINSQIERYIRLQLKADGAMDKAEDEHRQLLKLIEEKKVDETIELLRKHILDSKEGMLAEVAAHRAA</sequence>
<evidence type="ECO:0000313" key="6">
    <source>
        <dbReference type="Proteomes" id="UP000680706"/>
    </source>
</evidence>
<dbReference type="InterPro" id="IPR036390">
    <property type="entry name" value="WH_DNA-bd_sf"/>
</dbReference>
<dbReference type="EMBL" id="CP074126">
    <property type="protein sequence ID" value="QUS56571.1"/>
    <property type="molecule type" value="Genomic_DNA"/>
</dbReference>
<dbReference type="PRINTS" id="PR00035">
    <property type="entry name" value="HTHGNTR"/>
</dbReference>
<reference evidence="5 6" key="1">
    <citation type="journal article" date="2021" name="Angew. Chem. Int. Ed. Engl.">
        <title>A novel family of nonribosomal peptides modulate collective behavior in Pseudovibrio bacteria isolated from marine sponges.</title>
        <authorList>
            <person name="Ioca L.P."/>
            <person name="Dai Y."/>
            <person name="Kunakom S."/>
            <person name="Diaz-Espinosa J."/>
            <person name="Krunic A."/>
            <person name="Crnkovic C.M."/>
            <person name="Orjala J."/>
            <person name="Sanchez L.M."/>
            <person name="Ferreira A.G."/>
            <person name="Berlinck R.G.S."/>
            <person name="Eustaquio A.S."/>
        </authorList>
    </citation>
    <scope>NUCLEOTIDE SEQUENCE [LARGE SCALE GENOMIC DNA]</scope>
    <source>
        <strain evidence="5 6">Ab134</strain>
    </source>
</reference>
<evidence type="ECO:0000259" key="4">
    <source>
        <dbReference type="PROSITE" id="PS50949"/>
    </source>
</evidence>
<organism evidence="5 6">
    <name type="scientific">Pseudovibrio brasiliensis</name>
    <dbReference type="NCBI Taxonomy" id="1898042"/>
    <lineage>
        <taxon>Bacteria</taxon>
        <taxon>Pseudomonadati</taxon>
        <taxon>Pseudomonadota</taxon>
        <taxon>Alphaproteobacteria</taxon>
        <taxon>Hyphomicrobiales</taxon>
        <taxon>Stappiaceae</taxon>
        <taxon>Pseudovibrio</taxon>
    </lineage>
</organism>
<gene>
    <name evidence="5" type="ORF">KGB56_03795</name>
</gene>
<dbReference type="Gene3D" id="1.10.10.10">
    <property type="entry name" value="Winged helix-like DNA-binding domain superfamily/Winged helix DNA-binding domain"/>
    <property type="match status" value="1"/>
</dbReference>
<dbReference type="Pfam" id="PF00392">
    <property type="entry name" value="GntR"/>
    <property type="match status" value="1"/>
</dbReference>
<dbReference type="Gene3D" id="1.20.120.530">
    <property type="entry name" value="GntR ligand-binding domain-like"/>
    <property type="match status" value="1"/>
</dbReference>
<keyword evidence="6" id="KW-1185">Reference proteome</keyword>
<dbReference type="SMART" id="SM00345">
    <property type="entry name" value="HTH_GNTR"/>
    <property type="match status" value="1"/>
</dbReference>
<dbReference type="PANTHER" id="PTHR43537">
    <property type="entry name" value="TRANSCRIPTIONAL REGULATOR, GNTR FAMILY"/>
    <property type="match status" value="1"/>
</dbReference>
<accession>A0ABX8ASC6</accession>
<feature type="domain" description="HTH gntR-type" evidence="4">
    <location>
        <begin position="10"/>
        <end position="77"/>
    </location>
</feature>
<dbReference type="InterPro" id="IPR008920">
    <property type="entry name" value="TF_FadR/GntR_C"/>
</dbReference>
<dbReference type="SUPFAM" id="SSF48008">
    <property type="entry name" value="GntR ligand-binding domain-like"/>
    <property type="match status" value="1"/>
</dbReference>
<dbReference type="Pfam" id="PF07729">
    <property type="entry name" value="FCD"/>
    <property type="match status" value="1"/>
</dbReference>
<dbReference type="SMART" id="SM00895">
    <property type="entry name" value="FCD"/>
    <property type="match status" value="1"/>
</dbReference>
<protein>
    <submittedName>
        <fullName evidence="5">GntR family transcriptional regulator</fullName>
    </submittedName>
</protein>
<dbReference type="InterPro" id="IPR000524">
    <property type="entry name" value="Tscrpt_reg_HTH_GntR"/>
</dbReference>
<dbReference type="SUPFAM" id="SSF46785">
    <property type="entry name" value="Winged helix' DNA-binding domain"/>
    <property type="match status" value="1"/>
</dbReference>
<proteinExistence type="predicted"/>
<dbReference type="PANTHER" id="PTHR43537:SF41">
    <property type="entry name" value="TRANSCRIPTIONAL REGULATORY PROTEIN"/>
    <property type="match status" value="1"/>
</dbReference>
<keyword evidence="1" id="KW-0805">Transcription regulation</keyword>